<dbReference type="InterPro" id="IPR023346">
    <property type="entry name" value="Lysozyme-like_dom_sf"/>
</dbReference>
<protein>
    <submittedName>
        <fullName evidence="2">Transglycosylase SLT domain-containing protein</fullName>
    </submittedName>
</protein>
<dbReference type="InterPro" id="IPR008258">
    <property type="entry name" value="Transglycosylase_SLT_dom_1"/>
</dbReference>
<reference evidence="3" key="1">
    <citation type="journal article" date="2019" name="Int. J. Syst. Evol. Microbiol.">
        <title>The Global Catalogue of Microorganisms (GCM) 10K type strain sequencing project: providing services to taxonomists for standard genome sequencing and annotation.</title>
        <authorList>
            <consortium name="The Broad Institute Genomics Platform"/>
            <consortium name="The Broad Institute Genome Sequencing Center for Infectious Disease"/>
            <person name="Wu L."/>
            <person name="Ma J."/>
        </authorList>
    </citation>
    <scope>NUCLEOTIDE SEQUENCE [LARGE SCALE GENOMIC DNA]</scope>
    <source>
        <strain evidence="3">ZS-22-S1</strain>
    </source>
</reference>
<dbReference type="EMBL" id="JBHSIS010000002">
    <property type="protein sequence ID" value="MFC4852043.1"/>
    <property type="molecule type" value="Genomic_DNA"/>
</dbReference>
<accession>A0ABV9RTW6</accession>
<proteinExistence type="predicted"/>
<name>A0ABV9RTW6_9PSEU</name>
<dbReference type="SUPFAM" id="SSF53955">
    <property type="entry name" value="Lysozyme-like"/>
    <property type="match status" value="1"/>
</dbReference>
<dbReference type="Gene3D" id="1.10.530.10">
    <property type="match status" value="1"/>
</dbReference>
<feature type="domain" description="Transglycosylase SLT" evidence="1">
    <location>
        <begin position="41"/>
        <end position="158"/>
    </location>
</feature>
<evidence type="ECO:0000259" key="1">
    <source>
        <dbReference type="Pfam" id="PF01464"/>
    </source>
</evidence>
<dbReference type="Pfam" id="PF01464">
    <property type="entry name" value="SLT"/>
    <property type="match status" value="1"/>
</dbReference>
<evidence type="ECO:0000313" key="2">
    <source>
        <dbReference type="EMBL" id="MFC4852043.1"/>
    </source>
</evidence>
<sequence>MALGGWLVRAGAARVHTTRAAGTTPQTQGRTPALLAPAVRTHADAAGVHPVLLMAILHIESYKPHVPLLERGWQAFRRDSAFGVANMHRRTYEQTRFGRPFAERAWRELPGDPDLAIQAAAWHLHDLRAQLPATTGGSFTTEELLAMGYNAGARNMLRFAAGRQPGPRARAYVDRLREHWAPAEKALRQH</sequence>
<organism evidence="2 3">
    <name type="scientific">Actinophytocola glycyrrhizae</name>
    <dbReference type="NCBI Taxonomy" id="2044873"/>
    <lineage>
        <taxon>Bacteria</taxon>
        <taxon>Bacillati</taxon>
        <taxon>Actinomycetota</taxon>
        <taxon>Actinomycetes</taxon>
        <taxon>Pseudonocardiales</taxon>
        <taxon>Pseudonocardiaceae</taxon>
    </lineage>
</organism>
<gene>
    <name evidence="2" type="ORF">ACFPCV_00905</name>
</gene>
<evidence type="ECO:0000313" key="3">
    <source>
        <dbReference type="Proteomes" id="UP001595859"/>
    </source>
</evidence>
<comment type="caution">
    <text evidence="2">The sequence shown here is derived from an EMBL/GenBank/DDBJ whole genome shotgun (WGS) entry which is preliminary data.</text>
</comment>
<keyword evidence="3" id="KW-1185">Reference proteome</keyword>
<dbReference type="RefSeq" id="WP_378053390.1">
    <property type="nucleotide sequence ID" value="NZ_JBHSIS010000002.1"/>
</dbReference>
<dbReference type="Proteomes" id="UP001595859">
    <property type="component" value="Unassembled WGS sequence"/>
</dbReference>